<accession>A0A381YAN7</accession>
<reference evidence="1" key="1">
    <citation type="submission" date="2018-05" db="EMBL/GenBank/DDBJ databases">
        <authorList>
            <person name="Lanie J.A."/>
            <person name="Ng W.-L."/>
            <person name="Kazmierczak K.M."/>
            <person name="Andrzejewski T.M."/>
            <person name="Davidsen T.M."/>
            <person name="Wayne K.J."/>
            <person name="Tettelin H."/>
            <person name="Glass J.I."/>
            <person name="Rusch D."/>
            <person name="Podicherti R."/>
            <person name="Tsui H.-C.T."/>
            <person name="Winkler M.E."/>
        </authorList>
    </citation>
    <scope>NUCLEOTIDE SEQUENCE</scope>
</reference>
<dbReference type="AlphaFoldDB" id="A0A381YAN7"/>
<protein>
    <submittedName>
        <fullName evidence="1">Uncharacterized protein</fullName>
    </submittedName>
</protein>
<organism evidence="1">
    <name type="scientific">marine metagenome</name>
    <dbReference type="NCBI Taxonomy" id="408172"/>
    <lineage>
        <taxon>unclassified sequences</taxon>
        <taxon>metagenomes</taxon>
        <taxon>ecological metagenomes</taxon>
    </lineage>
</organism>
<sequence length="66" mass="7344">MSIIKTGADFTLSLADLPTTNDMVLSRITGYECKVSRALKEGIEYICKDVKIHPPTNTTIDNDEKK</sequence>
<proteinExistence type="predicted"/>
<name>A0A381YAN7_9ZZZZ</name>
<gene>
    <name evidence="1" type="ORF">METZ01_LOCUS127003</name>
</gene>
<evidence type="ECO:0000313" key="1">
    <source>
        <dbReference type="EMBL" id="SVA74149.1"/>
    </source>
</evidence>
<dbReference type="EMBL" id="UINC01017790">
    <property type="protein sequence ID" value="SVA74149.1"/>
    <property type="molecule type" value="Genomic_DNA"/>
</dbReference>